<keyword evidence="6" id="KW-1185">Reference proteome</keyword>
<dbReference type="GO" id="GO:0004672">
    <property type="term" value="F:protein kinase activity"/>
    <property type="evidence" value="ECO:0007669"/>
    <property type="project" value="InterPro"/>
</dbReference>
<dbReference type="Pfam" id="PF00069">
    <property type="entry name" value="Pkinase"/>
    <property type="match status" value="1"/>
</dbReference>
<protein>
    <submittedName>
        <fullName evidence="5">CPK2 protein</fullName>
    </submittedName>
</protein>
<evidence type="ECO:0000256" key="2">
    <source>
        <dbReference type="ARBA" id="ARBA00022741"/>
    </source>
</evidence>
<dbReference type="PROSITE" id="PS00108">
    <property type="entry name" value="PROTEIN_KINASE_ST"/>
    <property type="match status" value="1"/>
</dbReference>
<dbReference type="InterPro" id="IPR008271">
    <property type="entry name" value="Ser/Thr_kinase_AS"/>
</dbReference>
<dbReference type="FunFam" id="1.10.510.10:FF:000571">
    <property type="entry name" value="Maternal embryonic leucine zipper kinase"/>
    <property type="match status" value="1"/>
</dbReference>
<feature type="domain" description="Protein kinase" evidence="4">
    <location>
        <begin position="15"/>
        <end position="264"/>
    </location>
</feature>
<dbReference type="Proteomes" id="UP000649617">
    <property type="component" value="Unassembled WGS sequence"/>
</dbReference>
<organism evidence="5 6">
    <name type="scientific">Symbiodinium pilosum</name>
    <name type="common">Dinoflagellate</name>
    <dbReference type="NCBI Taxonomy" id="2952"/>
    <lineage>
        <taxon>Eukaryota</taxon>
        <taxon>Sar</taxon>
        <taxon>Alveolata</taxon>
        <taxon>Dinophyceae</taxon>
        <taxon>Suessiales</taxon>
        <taxon>Symbiodiniaceae</taxon>
        <taxon>Symbiodinium</taxon>
    </lineage>
</organism>
<comment type="caution">
    <text evidence="5">The sequence shown here is derived from an EMBL/GenBank/DDBJ whole genome shotgun (WGS) entry which is preliminary data.</text>
</comment>
<dbReference type="EMBL" id="CAJNIZ010046760">
    <property type="protein sequence ID" value="CAE7756082.1"/>
    <property type="molecule type" value="Genomic_DNA"/>
</dbReference>
<accession>A0A812XZ69</accession>
<dbReference type="GO" id="GO:0005524">
    <property type="term" value="F:ATP binding"/>
    <property type="evidence" value="ECO:0007669"/>
    <property type="project" value="UniProtKB-KW"/>
</dbReference>
<keyword evidence="3" id="KW-0067">ATP-binding</keyword>
<dbReference type="Gene3D" id="1.10.510.10">
    <property type="entry name" value="Transferase(Phosphotransferase) domain 1"/>
    <property type="match status" value="1"/>
</dbReference>
<evidence type="ECO:0000256" key="1">
    <source>
        <dbReference type="ARBA" id="ARBA00011245"/>
    </source>
</evidence>
<dbReference type="PANTHER" id="PTHR24347">
    <property type="entry name" value="SERINE/THREONINE-PROTEIN KINASE"/>
    <property type="match status" value="1"/>
</dbReference>
<dbReference type="SUPFAM" id="SSF56112">
    <property type="entry name" value="Protein kinase-like (PK-like)"/>
    <property type="match status" value="1"/>
</dbReference>
<dbReference type="InterPro" id="IPR011009">
    <property type="entry name" value="Kinase-like_dom_sf"/>
</dbReference>
<dbReference type="OrthoDB" id="417221at2759"/>
<reference evidence="5" key="1">
    <citation type="submission" date="2021-02" db="EMBL/GenBank/DDBJ databases">
        <authorList>
            <person name="Dougan E. K."/>
            <person name="Rhodes N."/>
            <person name="Thang M."/>
            <person name="Chan C."/>
        </authorList>
    </citation>
    <scope>NUCLEOTIDE SEQUENCE</scope>
</reference>
<comment type="subunit">
    <text evidence="1">Monomer.</text>
</comment>
<proteinExistence type="predicted"/>
<sequence length="264" mass="30289">MAPRHIDKDIRANYQIDNFEIAAGGFGKVFRASDRKHPERQVAIKSMLLSSRQHQEVSENEVNLMKTLDHPHICKLFETYQKGALMYYVMELCEGKDLFEHMFNTETPRRLEEQKAAEIIQQVVSALQYAHDKGIAHRDIKPENVVFSSQDPDCNQIKVIDWGVGHDFGARKMRHFAGTVKYCAPEVMQADRLSRWFTSYTAACDMWSVGVLIYVMLAGRMPFWGNQKALLQSMKKEPIGLAYSIGVPVCRSESPQFSMESHRL</sequence>
<dbReference type="AlphaFoldDB" id="A0A812XZ69"/>
<evidence type="ECO:0000256" key="3">
    <source>
        <dbReference type="ARBA" id="ARBA00022840"/>
    </source>
</evidence>
<evidence type="ECO:0000313" key="6">
    <source>
        <dbReference type="Proteomes" id="UP000649617"/>
    </source>
</evidence>
<keyword evidence="2" id="KW-0547">Nucleotide-binding</keyword>
<dbReference type="SMART" id="SM00220">
    <property type="entry name" value="S_TKc"/>
    <property type="match status" value="1"/>
</dbReference>
<evidence type="ECO:0000259" key="4">
    <source>
        <dbReference type="PROSITE" id="PS50011"/>
    </source>
</evidence>
<dbReference type="InterPro" id="IPR000719">
    <property type="entry name" value="Prot_kinase_dom"/>
</dbReference>
<gene>
    <name evidence="5" type="primary">CPK2</name>
    <name evidence="5" type="ORF">SPIL2461_LOCUS21978</name>
</gene>
<evidence type="ECO:0000313" key="5">
    <source>
        <dbReference type="EMBL" id="CAE7756082.1"/>
    </source>
</evidence>
<dbReference type="PROSITE" id="PS50011">
    <property type="entry name" value="PROTEIN_KINASE_DOM"/>
    <property type="match status" value="1"/>
</dbReference>
<name>A0A812XZ69_SYMPI</name>